<feature type="compositionally biased region" description="Low complexity" evidence="1">
    <location>
        <begin position="75"/>
        <end position="89"/>
    </location>
</feature>
<sequence>MDYNNVKLYSTIARNKRKCVLRDKGINYARARIQHASIDSQKQNSTPMQMSRTPLSQISLNCDKETNQSCCFLNSHSSSSSTTHTQPSTIHENTRKRSFVNKQSLGINLMDRYGIMHE</sequence>
<evidence type="ECO:0000313" key="3">
    <source>
        <dbReference type="Proteomes" id="UP001497480"/>
    </source>
</evidence>
<name>A0AAV1W354_LUPLU</name>
<accession>A0AAV1W354</accession>
<organism evidence="2 3">
    <name type="scientific">Lupinus luteus</name>
    <name type="common">European yellow lupine</name>
    <dbReference type="NCBI Taxonomy" id="3873"/>
    <lineage>
        <taxon>Eukaryota</taxon>
        <taxon>Viridiplantae</taxon>
        <taxon>Streptophyta</taxon>
        <taxon>Embryophyta</taxon>
        <taxon>Tracheophyta</taxon>
        <taxon>Spermatophyta</taxon>
        <taxon>Magnoliopsida</taxon>
        <taxon>eudicotyledons</taxon>
        <taxon>Gunneridae</taxon>
        <taxon>Pentapetalae</taxon>
        <taxon>rosids</taxon>
        <taxon>fabids</taxon>
        <taxon>Fabales</taxon>
        <taxon>Fabaceae</taxon>
        <taxon>Papilionoideae</taxon>
        <taxon>50 kb inversion clade</taxon>
        <taxon>genistoids sensu lato</taxon>
        <taxon>core genistoids</taxon>
        <taxon>Genisteae</taxon>
        <taxon>Lupinus</taxon>
    </lineage>
</organism>
<comment type="caution">
    <text evidence="2">The sequence shown here is derived from an EMBL/GenBank/DDBJ whole genome shotgun (WGS) entry which is preliminary data.</text>
</comment>
<feature type="region of interest" description="Disordered" evidence="1">
    <location>
        <begin position="75"/>
        <end position="94"/>
    </location>
</feature>
<protein>
    <submittedName>
        <fullName evidence="2">Uncharacterized protein</fullName>
    </submittedName>
</protein>
<gene>
    <name evidence="2" type="ORF">LLUT_LOCUS4524</name>
</gene>
<proteinExistence type="predicted"/>
<dbReference type="EMBL" id="CAXHTB010000003">
    <property type="protein sequence ID" value="CAL0303464.1"/>
    <property type="molecule type" value="Genomic_DNA"/>
</dbReference>
<keyword evidence="3" id="KW-1185">Reference proteome</keyword>
<evidence type="ECO:0000313" key="2">
    <source>
        <dbReference type="EMBL" id="CAL0303464.1"/>
    </source>
</evidence>
<dbReference type="AlphaFoldDB" id="A0AAV1W354"/>
<dbReference type="Proteomes" id="UP001497480">
    <property type="component" value="Unassembled WGS sequence"/>
</dbReference>
<reference evidence="2 3" key="1">
    <citation type="submission" date="2024-03" db="EMBL/GenBank/DDBJ databases">
        <authorList>
            <person name="Martinez-Hernandez J."/>
        </authorList>
    </citation>
    <scope>NUCLEOTIDE SEQUENCE [LARGE SCALE GENOMIC DNA]</scope>
</reference>
<evidence type="ECO:0000256" key="1">
    <source>
        <dbReference type="SAM" id="MobiDB-lite"/>
    </source>
</evidence>